<name>A0A7X9RXS6_9BACT</name>
<dbReference type="Pfam" id="PF03629">
    <property type="entry name" value="SASA"/>
    <property type="match status" value="1"/>
</dbReference>
<evidence type="ECO:0000256" key="2">
    <source>
        <dbReference type="SAM" id="SignalP"/>
    </source>
</evidence>
<keyword evidence="5" id="KW-1185">Reference proteome</keyword>
<dbReference type="InterPro" id="IPR005181">
    <property type="entry name" value="SASA"/>
</dbReference>
<reference evidence="4 5" key="1">
    <citation type="submission" date="2020-04" db="EMBL/GenBank/DDBJ databases">
        <title>Flammeovirga sp. SR4, a novel species isolated from seawater.</title>
        <authorList>
            <person name="Wang X."/>
        </authorList>
    </citation>
    <scope>NUCLEOTIDE SEQUENCE [LARGE SCALE GENOMIC DNA]</scope>
    <source>
        <strain evidence="4 5">ATCC 23126</strain>
    </source>
</reference>
<evidence type="ECO:0000313" key="4">
    <source>
        <dbReference type="EMBL" id="NME70743.1"/>
    </source>
</evidence>
<dbReference type="Gene3D" id="3.40.50.1110">
    <property type="entry name" value="SGNH hydrolase"/>
    <property type="match status" value="1"/>
</dbReference>
<feature type="domain" description="Sialate O-acetylesterase" evidence="3">
    <location>
        <begin position="102"/>
        <end position="362"/>
    </location>
</feature>
<dbReference type="Proteomes" id="UP000576082">
    <property type="component" value="Unassembled WGS sequence"/>
</dbReference>
<dbReference type="GO" id="GO:0001681">
    <property type="term" value="F:sialate O-acetylesterase activity"/>
    <property type="evidence" value="ECO:0007669"/>
    <property type="project" value="InterPro"/>
</dbReference>
<evidence type="ECO:0000259" key="3">
    <source>
        <dbReference type="Pfam" id="PF03629"/>
    </source>
</evidence>
<dbReference type="PANTHER" id="PTHR22901:SF0">
    <property type="entry name" value="SIALATE O-ACETYLESTERASE"/>
    <property type="match status" value="1"/>
</dbReference>
<feature type="chain" id="PRO_5031062765" evidence="2">
    <location>
        <begin position="20"/>
        <end position="486"/>
    </location>
</feature>
<keyword evidence="1" id="KW-0378">Hydrolase</keyword>
<evidence type="ECO:0000256" key="1">
    <source>
        <dbReference type="ARBA" id="ARBA00022801"/>
    </source>
</evidence>
<dbReference type="RefSeq" id="WP_169658972.1">
    <property type="nucleotide sequence ID" value="NZ_JABANE010000072.1"/>
</dbReference>
<dbReference type="InterPro" id="IPR039329">
    <property type="entry name" value="SIAE"/>
</dbReference>
<keyword evidence="2" id="KW-0732">Signal</keyword>
<sequence>MKKLYFLVVLFLPFLSLQAQVKLSSIFTDDMVLQAEKEIKVWGKAKPSATLFISLGKSTTTVKVDENGKWMAVLPAMKYGGPYQLKVEGDGVVILNNVMLGEVWFCAGQSNMRWFVRDSNNKEEEIANADYPNIRFFVSPLKGTHEPQDEIKNVKWEVCTPKSIQMKTAVGYFFGRELHKELKGVAIGLIDISYGGASITAFMDKETGEKSKQAEFIKTYTGNFLKAYNEKKAKWDENPEGKPPFYPENVMTAMSYNAMVHPLVPFQVRGAIWYQGETNAWHPERYIDMFGEYITMMRSVFQNPEMPYYFVQLAGFKGRKGAKRNLGRWGNFRLAQEECLKFENTGMATAFDVGQDYDIHPRNKQEVGRRLSLLALKNTYGKKKVIDKGPTLKSVGFKGDKVILTFDNVAKKLVLTSGENVKGFLYKIGNDYEEVEAKLIGKNKIEIPYKEGELYYAYENYFEPNLYNSVNLPATPFKAVISKPVK</sequence>
<evidence type="ECO:0000313" key="5">
    <source>
        <dbReference type="Proteomes" id="UP000576082"/>
    </source>
</evidence>
<dbReference type="AlphaFoldDB" id="A0A7X9RXS6"/>
<dbReference type="PANTHER" id="PTHR22901">
    <property type="entry name" value="SIALATE O-ACETYLESTERASE"/>
    <property type="match status" value="1"/>
</dbReference>
<feature type="signal peptide" evidence="2">
    <location>
        <begin position="1"/>
        <end position="19"/>
    </location>
</feature>
<organism evidence="4 5">
    <name type="scientific">Flammeovirga aprica JL-4</name>
    <dbReference type="NCBI Taxonomy" id="694437"/>
    <lineage>
        <taxon>Bacteria</taxon>
        <taxon>Pseudomonadati</taxon>
        <taxon>Bacteroidota</taxon>
        <taxon>Cytophagia</taxon>
        <taxon>Cytophagales</taxon>
        <taxon>Flammeovirgaceae</taxon>
        <taxon>Flammeovirga</taxon>
    </lineage>
</organism>
<dbReference type="SUPFAM" id="SSF52266">
    <property type="entry name" value="SGNH hydrolase"/>
    <property type="match status" value="1"/>
</dbReference>
<accession>A0A7X9RXS6</accession>
<comment type="caution">
    <text evidence="4">The sequence shown here is derived from an EMBL/GenBank/DDBJ whole genome shotgun (WGS) entry which is preliminary data.</text>
</comment>
<dbReference type="InterPro" id="IPR036514">
    <property type="entry name" value="SGNH_hydro_sf"/>
</dbReference>
<gene>
    <name evidence="4" type="ORF">HHU12_22410</name>
</gene>
<proteinExistence type="predicted"/>
<dbReference type="GO" id="GO:0005975">
    <property type="term" value="P:carbohydrate metabolic process"/>
    <property type="evidence" value="ECO:0007669"/>
    <property type="project" value="TreeGrafter"/>
</dbReference>
<dbReference type="EMBL" id="JABANE010000072">
    <property type="protein sequence ID" value="NME70743.1"/>
    <property type="molecule type" value="Genomic_DNA"/>
</dbReference>
<protein>
    <submittedName>
        <fullName evidence="4">Sialate O-acetylesterase</fullName>
    </submittedName>
</protein>